<reference evidence="2" key="1">
    <citation type="journal article" date="2022" name="bioRxiv">
        <title>Sequencing and chromosome-scale assembly of the giantPleurodeles waltlgenome.</title>
        <authorList>
            <person name="Brown T."/>
            <person name="Elewa A."/>
            <person name="Iarovenko S."/>
            <person name="Subramanian E."/>
            <person name="Araus A.J."/>
            <person name="Petzold A."/>
            <person name="Susuki M."/>
            <person name="Suzuki K.-i.T."/>
            <person name="Hayashi T."/>
            <person name="Toyoda A."/>
            <person name="Oliveira C."/>
            <person name="Osipova E."/>
            <person name="Leigh N.D."/>
            <person name="Simon A."/>
            <person name="Yun M.H."/>
        </authorList>
    </citation>
    <scope>NUCLEOTIDE SEQUENCE</scope>
    <source>
        <strain evidence="2">20211129_DDA</strain>
        <tissue evidence="2">Liver</tissue>
    </source>
</reference>
<comment type="caution">
    <text evidence="2">The sequence shown here is derived from an EMBL/GenBank/DDBJ whole genome shotgun (WGS) entry which is preliminary data.</text>
</comment>
<dbReference type="AlphaFoldDB" id="A0AAV7PCT4"/>
<sequence length="83" mass="8801">MPARLKWCRGAGRTDTRNCGNFTPSLQSYPPKAAGPLLAPEEAGEWKSGQATSGVAMRAGEGGGDDPPDRSWRDTADPVAPRF</sequence>
<evidence type="ECO:0000313" key="2">
    <source>
        <dbReference type="EMBL" id="KAJ1124885.1"/>
    </source>
</evidence>
<keyword evidence="3" id="KW-1185">Reference proteome</keyword>
<dbReference type="Proteomes" id="UP001066276">
    <property type="component" value="Chromosome 7"/>
</dbReference>
<protein>
    <submittedName>
        <fullName evidence="2">Uncharacterized protein</fullName>
    </submittedName>
</protein>
<feature type="region of interest" description="Disordered" evidence="1">
    <location>
        <begin position="22"/>
        <end position="83"/>
    </location>
</feature>
<gene>
    <name evidence="2" type="ORF">NDU88_003332</name>
</gene>
<dbReference type="EMBL" id="JANPWB010000011">
    <property type="protein sequence ID" value="KAJ1124885.1"/>
    <property type="molecule type" value="Genomic_DNA"/>
</dbReference>
<evidence type="ECO:0000256" key="1">
    <source>
        <dbReference type="SAM" id="MobiDB-lite"/>
    </source>
</evidence>
<evidence type="ECO:0000313" key="3">
    <source>
        <dbReference type="Proteomes" id="UP001066276"/>
    </source>
</evidence>
<name>A0AAV7PCT4_PLEWA</name>
<accession>A0AAV7PCT4</accession>
<proteinExistence type="predicted"/>
<feature type="compositionally biased region" description="Basic and acidic residues" evidence="1">
    <location>
        <begin position="67"/>
        <end position="76"/>
    </location>
</feature>
<organism evidence="2 3">
    <name type="scientific">Pleurodeles waltl</name>
    <name type="common">Iberian ribbed newt</name>
    <dbReference type="NCBI Taxonomy" id="8319"/>
    <lineage>
        <taxon>Eukaryota</taxon>
        <taxon>Metazoa</taxon>
        <taxon>Chordata</taxon>
        <taxon>Craniata</taxon>
        <taxon>Vertebrata</taxon>
        <taxon>Euteleostomi</taxon>
        <taxon>Amphibia</taxon>
        <taxon>Batrachia</taxon>
        <taxon>Caudata</taxon>
        <taxon>Salamandroidea</taxon>
        <taxon>Salamandridae</taxon>
        <taxon>Pleurodelinae</taxon>
        <taxon>Pleurodeles</taxon>
    </lineage>
</organism>